<dbReference type="InterPro" id="IPR036638">
    <property type="entry name" value="HLH_DNA-bd_sf"/>
</dbReference>
<accession>A0A392RNK2</accession>
<keyword evidence="3" id="KW-0238">DNA-binding</keyword>
<dbReference type="PANTHER" id="PTHR45844:SF9">
    <property type="entry name" value="OS09G0463900 PROTEIN"/>
    <property type="match status" value="1"/>
</dbReference>
<comment type="caution">
    <text evidence="7">The sequence shown here is derived from an EMBL/GenBank/DDBJ whole genome shotgun (WGS) entry which is preliminary data.</text>
</comment>
<reference evidence="7 8" key="1">
    <citation type="journal article" date="2018" name="Front. Plant Sci.">
        <title>Red Clover (Trifolium pratense) and Zigzag Clover (T. medium) - A Picture of Genomic Similarities and Differences.</title>
        <authorList>
            <person name="Dluhosova J."/>
            <person name="Istvanek J."/>
            <person name="Nedelnik J."/>
            <person name="Repkova J."/>
        </authorList>
    </citation>
    <scope>NUCLEOTIDE SEQUENCE [LARGE SCALE GENOMIC DNA]</scope>
    <source>
        <strain evidence="8">cv. 10/8</strain>
        <tissue evidence="7">Leaf</tissue>
    </source>
</reference>
<dbReference type="SUPFAM" id="SSF47459">
    <property type="entry name" value="HLH, helix-loop-helix DNA-binding domain"/>
    <property type="match status" value="1"/>
</dbReference>
<dbReference type="PROSITE" id="PS50888">
    <property type="entry name" value="BHLH"/>
    <property type="match status" value="1"/>
</dbReference>
<feature type="non-terminal residue" evidence="7">
    <location>
        <position position="1"/>
    </location>
</feature>
<dbReference type="Proteomes" id="UP000265520">
    <property type="component" value="Unassembled WGS sequence"/>
</dbReference>
<evidence type="ECO:0000256" key="2">
    <source>
        <dbReference type="ARBA" id="ARBA00023015"/>
    </source>
</evidence>
<keyword evidence="8" id="KW-1185">Reference proteome</keyword>
<feature type="domain" description="BHLH" evidence="6">
    <location>
        <begin position="25"/>
        <end position="76"/>
    </location>
</feature>
<dbReference type="GO" id="GO:0046983">
    <property type="term" value="F:protein dimerization activity"/>
    <property type="evidence" value="ECO:0007669"/>
    <property type="project" value="InterPro"/>
</dbReference>
<dbReference type="AlphaFoldDB" id="A0A392RNK2"/>
<name>A0A392RNK2_9FABA</name>
<evidence type="ECO:0000256" key="5">
    <source>
        <dbReference type="ARBA" id="ARBA00023242"/>
    </source>
</evidence>
<proteinExistence type="predicted"/>
<comment type="subcellular location">
    <subcellularLocation>
        <location evidence="1">Nucleus</location>
    </subcellularLocation>
</comment>
<protein>
    <submittedName>
        <fullName evidence="7">Transcription factor bHLH30-like</fullName>
    </submittedName>
</protein>
<sequence length="77" mass="8677">KGKVVKCSVTERVGKNDISEAKALAALKNHSEAEKRRRERINGHLATLRGLVTSTDQKNFLKIFYLKIVIKLAYVLP</sequence>
<dbReference type="InterPro" id="IPR011598">
    <property type="entry name" value="bHLH_dom"/>
</dbReference>
<evidence type="ECO:0000313" key="8">
    <source>
        <dbReference type="Proteomes" id="UP000265520"/>
    </source>
</evidence>
<evidence type="ECO:0000256" key="1">
    <source>
        <dbReference type="ARBA" id="ARBA00004123"/>
    </source>
</evidence>
<dbReference type="GO" id="GO:0003700">
    <property type="term" value="F:DNA-binding transcription factor activity"/>
    <property type="evidence" value="ECO:0007669"/>
    <property type="project" value="InterPro"/>
</dbReference>
<organism evidence="7 8">
    <name type="scientific">Trifolium medium</name>
    <dbReference type="NCBI Taxonomy" id="97028"/>
    <lineage>
        <taxon>Eukaryota</taxon>
        <taxon>Viridiplantae</taxon>
        <taxon>Streptophyta</taxon>
        <taxon>Embryophyta</taxon>
        <taxon>Tracheophyta</taxon>
        <taxon>Spermatophyta</taxon>
        <taxon>Magnoliopsida</taxon>
        <taxon>eudicotyledons</taxon>
        <taxon>Gunneridae</taxon>
        <taxon>Pentapetalae</taxon>
        <taxon>rosids</taxon>
        <taxon>fabids</taxon>
        <taxon>Fabales</taxon>
        <taxon>Fabaceae</taxon>
        <taxon>Papilionoideae</taxon>
        <taxon>50 kb inversion clade</taxon>
        <taxon>NPAAA clade</taxon>
        <taxon>Hologalegina</taxon>
        <taxon>IRL clade</taxon>
        <taxon>Trifolieae</taxon>
        <taxon>Trifolium</taxon>
    </lineage>
</organism>
<dbReference type="InterPro" id="IPR045847">
    <property type="entry name" value="AIG1-like"/>
</dbReference>
<dbReference type="GO" id="GO:0005634">
    <property type="term" value="C:nucleus"/>
    <property type="evidence" value="ECO:0007669"/>
    <property type="project" value="UniProtKB-SubCell"/>
</dbReference>
<keyword evidence="5" id="KW-0539">Nucleus</keyword>
<evidence type="ECO:0000256" key="3">
    <source>
        <dbReference type="ARBA" id="ARBA00023125"/>
    </source>
</evidence>
<keyword evidence="2" id="KW-0805">Transcription regulation</keyword>
<keyword evidence="4" id="KW-0804">Transcription</keyword>
<evidence type="ECO:0000256" key="4">
    <source>
        <dbReference type="ARBA" id="ARBA00023163"/>
    </source>
</evidence>
<evidence type="ECO:0000313" key="7">
    <source>
        <dbReference type="EMBL" id="MCI37792.1"/>
    </source>
</evidence>
<evidence type="ECO:0000259" key="6">
    <source>
        <dbReference type="PROSITE" id="PS50888"/>
    </source>
</evidence>
<dbReference type="GO" id="GO:0003677">
    <property type="term" value="F:DNA binding"/>
    <property type="evidence" value="ECO:0007669"/>
    <property type="project" value="UniProtKB-KW"/>
</dbReference>
<dbReference type="Pfam" id="PF00010">
    <property type="entry name" value="HLH"/>
    <property type="match status" value="1"/>
</dbReference>
<dbReference type="Gene3D" id="4.10.280.10">
    <property type="entry name" value="Helix-loop-helix DNA-binding domain"/>
    <property type="match status" value="1"/>
</dbReference>
<dbReference type="PANTHER" id="PTHR45844">
    <property type="entry name" value="TRANSCRIPTION FACTOR BHLH30"/>
    <property type="match status" value="1"/>
</dbReference>
<dbReference type="EMBL" id="LXQA010248365">
    <property type="protein sequence ID" value="MCI37792.1"/>
    <property type="molecule type" value="Genomic_DNA"/>
</dbReference>